<sequence length="235" mass="24926">MEAAQGVERLLGTTDRGAYGLSYSERDGWARLEARWRGGFAKAERPRAYAVAHRLNAAGPWPKVYVEEDQALAVVHHPLPLTEAQLRSFTSAGLAAGVEMSAAFAAEFPGRISAEAPAPQSLDLVGARVEPGVTVRRWETWCAEHGEPEGIAADASDAGLLVLEARGDLRGVSEELLNRVNARIDLATAYRDGDSAVARVAVPAGAGLTDEQFDAAARAGIACLRRALRAVGESL</sequence>
<evidence type="ECO:0000313" key="2">
    <source>
        <dbReference type="Proteomes" id="UP000233249"/>
    </source>
</evidence>
<reference evidence="1 2" key="1">
    <citation type="submission" date="2017-12" db="EMBL/GenBank/DDBJ databases">
        <title>Corynebacterium mastitidis 16-1433 Genome.</title>
        <authorList>
            <person name="Gulvik C.A."/>
        </authorList>
    </citation>
    <scope>NUCLEOTIDE SEQUENCE [LARGE SCALE GENOMIC DNA]</scope>
    <source>
        <strain evidence="1 2">16-1433</strain>
    </source>
</reference>
<accession>A0A2N0X7W0</accession>
<comment type="caution">
    <text evidence="1">The sequence shown here is derived from an EMBL/GenBank/DDBJ whole genome shotgun (WGS) entry which is preliminary data.</text>
</comment>
<name>A0A2N0X7W0_9CORY</name>
<gene>
    <name evidence="1" type="ORF">CXB45_05285</name>
</gene>
<organism evidence="1 2">
    <name type="scientific">Corynebacterium mastitidis</name>
    <dbReference type="NCBI Taxonomy" id="161890"/>
    <lineage>
        <taxon>Bacteria</taxon>
        <taxon>Bacillati</taxon>
        <taxon>Actinomycetota</taxon>
        <taxon>Actinomycetes</taxon>
        <taxon>Mycobacteriales</taxon>
        <taxon>Corynebacteriaceae</taxon>
        <taxon>Corynebacterium</taxon>
    </lineage>
</organism>
<dbReference type="EMBL" id="PJAF01000012">
    <property type="protein sequence ID" value="PKF68769.1"/>
    <property type="molecule type" value="Genomic_DNA"/>
</dbReference>
<dbReference type="InterPro" id="IPR019660">
    <property type="entry name" value="Put_sensory_transdc_reg_YbjN"/>
</dbReference>
<dbReference type="AlphaFoldDB" id="A0A2N0X7W0"/>
<protein>
    <submittedName>
        <fullName evidence="1">Uncharacterized protein</fullName>
    </submittedName>
</protein>
<dbReference type="Pfam" id="PF10722">
    <property type="entry name" value="YbjN"/>
    <property type="match status" value="1"/>
</dbReference>
<proteinExistence type="predicted"/>
<dbReference type="RefSeq" id="WP_101173516.1">
    <property type="nucleotide sequence ID" value="NZ_JAKRKB010000002.1"/>
</dbReference>
<evidence type="ECO:0000313" key="1">
    <source>
        <dbReference type="EMBL" id="PKF68769.1"/>
    </source>
</evidence>
<dbReference type="STRING" id="1121365.GCA_000375365_01381"/>
<dbReference type="Proteomes" id="UP000233249">
    <property type="component" value="Unassembled WGS sequence"/>
</dbReference>